<keyword evidence="1" id="KW-0406">Ion transport</keyword>
<dbReference type="RefSeq" id="WP_124945076.1">
    <property type="nucleotide sequence ID" value="NZ_BHVT01000008.1"/>
</dbReference>
<gene>
    <name evidence="2" type="ORF">EDC63_11330</name>
</gene>
<feature type="transmembrane region" description="Helical" evidence="1">
    <location>
        <begin position="85"/>
        <end position="108"/>
    </location>
</feature>
<dbReference type="InterPro" id="IPR045275">
    <property type="entry name" value="MscS_archaea/bacteria_type"/>
</dbReference>
<keyword evidence="1" id="KW-1133">Transmembrane helix</keyword>
<keyword evidence="3" id="KW-1185">Reference proteome</keyword>
<dbReference type="InterPro" id="IPR008910">
    <property type="entry name" value="MSC_TM_helix"/>
</dbReference>
<feature type="transmembrane region" description="Helical" evidence="1">
    <location>
        <begin position="20"/>
        <end position="40"/>
    </location>
</feature>
<feature type="transmembrane region" description="Helical" evidence="1">
    <location>
        <begin position="179"/>
        <end position="203"/>
    </location>
</feature>
<accession>A0A4R3XWI3</accession>
<name>A0A4R3XWI3_9PROT</name>
<dbReference type="Gene3D" id="1.10.287.1260">
    <property type="match status" value="2"/>
</dbReference>
<keyword evidence="1" id="KW-0997">Cell inner membrane</keyword>
<comment type="caution">
    <text evidence="1">Lacks conserved residue(s) required for the propagation of feature annotation.</text>
</comment>
<comment type="similarity">
    <text evidence="1">Belongs to the MscS (TC 1.A.23) family.</text>
</comment>
<keyword evidence="1" id="KW-0407">Ion channel</keyword>
<reference evidence="2 3" key="1">
    <citation type="submission" date="2019-03" db="EMBL/GenBank/DDBJ databases">
        <title>Genomic Encyclopedia of Type Strains, Phase IV (KMG-IV): sequencing the most valuable type-strain genomes for metagenomic binning, comparative biology and taxonomic classification.</title>
        <authorList>
            <person name="Goeker M."/>
        </authorList>
    </citation>
    <scope>NUCLEOTIDE SEQUENCE [LARGE SCALE GENOMIC DNA]</scope>
    <source>
        <strain evidence="2 3">DSM 100309</strain>
    </source>
</reference>
<comment type="subunit">
    <text evidence="1">Homoheptamer.</text>
</comment>
<keyword evidence="1" id="KW-1003">Cell membrane</keyword>
<dbReference type="EMBL" id="SMCO01000013">
    <property type="protein sequence ID" value="TCV84095.1"/>
    <property type="molecule type" value="Genomic_DNA"/>
</dbReference>
<dbReference type="GO" id="GO:0005886">
    <property type="term" value="C:plasma membrane"/>
    <property type="evidence" value="ECO:0007669"/>
    <property type="project" value="UniProtKB-SubCell"/>
</dbReference>
<comment type="caution">
    <text evidence="2">The sequence shown here is derived from an EMBL/GenBank/DDBJ whole genome shotgun (WGS) entry which is preliminary data.</text>
</comment>
<keyword evidence="1 2" id="KW-0812">Transmembrane</keyword>
<keyword evidence="1" id="KW-0472">Membrane</keyword>
<protein>
    <recommendedName>
        <fullName evidence="1">Small-conductance mechanosensitive channel</fullName>
    </recommendedName>
</protein>
<sequence>MQQQLDMFVTSFAAFWQQIAVYTPKLLAALAVLFIGWIVAKLVRTAVRRILQIAHFEKLAQKSGIEEFLQHGEMSITLTGIISEVSYWLVLLIVVVTTSNSLGLQAVASLFNQIALYLPNIIVAILVLVFGTLLARFINRLIFAWLNNLGVNGSLTISTIAEYAVQIFAVFVALEQLNIGTQLITAAFIILFGSICLALALAFGLGGREWAAGVIEKSTSKSSKKPPY</sequence>
<dbReference type="GO" id="GO:0008381">
    <property type="term" value="F:mechanosensitive monoatomic ion channel activity"/>
    <property type="evidence" value="ECO:0007669"/>
    <property type="project" value="InterPro"/>
</dbReference>
<feature type="transmembrane region" description="Helical" evidence="1">
    <location>
        <begin position="114"/>
        <end position="137"/>
    </location>
</feature>
<dbReference type="Pfam" id="PF05552">
    <property type="entry name" value="MS_channel_1st_1"/>
    <property type="match status" value="2"/>
</dbReference>
<organism evidence="2 3">
    <name type="scientific">Sulfurirhabdus autotrophica</name>
    <dbReference type="NCBI Taxonomy" id="1706046"/>
    <lineage>
        <taxon>Bacteria</taxon>
        <taxon>Pseudomonadati</taxon>
        <taxon>Pseudomonadota</taxon>
        <taxon>Betaproteobacteria</taxon>
        <taxon>Nitrosomonadales</taxon>
        <taxon>Sulfuricellaceae</taxon>
        <taxon>Sulfurirhabdus</taxon>
    </lineage>
</organism>
<dbReference type="PANTHER" id="PTHR30221">
    <property type="entry name" value="SMALL-CONDUCTANCE MECHANOSENSITIVE CHANNEL"/>
    <property type="match status" value="1"/>
</dbReference>
<comment type="subcellular location">
    <subcellularLocation>
        <location evidence="1">Cell inner membrane</location>
        <topology evidence="1">Multi-pass membrane protein</topology>
    </subcellularLocation>
</comment>
<feature type="transmembrane region" description="Helical" evidence="1">
    <location>
        <begin position="149"/>
        <end position="173"/>
    </location>
</feature>
<comment type="function">
    <text evidence="1">Mechanosensitive channel that participates in the regulation of osmotic pressure changes within the cell, opening in response to stretch forces in the membrane lipid bilayer, without the need for other proteins. Contributes to normal resistance to hypoosmotic shock. Forms an ion channel of 1.0 nanosiemens conductance with a slight preference for anions.</text>
</comment>
<evidence type="ECO:0000313" key="2">
    <source>
        <dbReference type="EMBL" id="TCV84095.1"/>
    </source>
</evidence>
<keyword evidence="1" id="KW-0813">Transport</keyword>
<evidence type="ECO:0000256" key="1">
    <source>
        <dbReference type="RuleBase" id="RU369025"/>
    </source>
</evidence>
<proteinExistence type="inferred from homology"/>
<dbReference type="OrthoDB" id="8561839at2"/>
<dbReference type="Proteomes" id="UP000295367">
    <property type="component" value="Unassembled WGS sequence"/>
</dbReference>
<evidence type="ECO:0000313" key="3">
    <source>
        <dbReference type="Proteomes" id="UP000295367"/>
    </source>
</evidence>
<dbReference type="AlphaFoldDB" id="A0A4R3XWI3"/>
<dbReference type="PANTHER" id="PTHR30221:SF1">
    <property type="entry name" value="SMALL-CONDUCTANCE MECHANOSENSITIVE CHANNEL"/>
    <property type="match status" value="1"/>
</dbReference>